<dbReference type="Proteomes" id="UP000664771">
    <property type="component" value="Unassembled WGS sequence"/>
</dbReference>
<comment type="caution">
    <text evidence="1">The sequence shown here is derived from an EMBL/GenBank/DDBJ whole genome shotgun (WGS) entry which is preliminary data.</text>
</comment>
<dbReference type="RefSeq" id="WP_207878400.1">
    <property type="nucleotide sequence ID" value="NZ_JAFVMF010000001.1"/>
</dbReference>
<gene>
    <name evidence="1" type="ORF">J2D73_00605</name>
</gene>
<name>A0ABS3LQW3_9PROT</name>
<sequence>MKLRPGSTSGTKLHHGRFFPCSPVKSGALRGWRRVTLVSAAVATVTLLIVKRLERAFLLVEDIYRHKTDNIFENDHS</sequence>
<dbReference type="EMBL" id="JAFVMF010000001">
    <property type="protein sequence ID" value="MBO1358298.1"/>
    <property type="molecule type" value="Genomic_DNA"/>
</dbReference>
<evidence type="ECO:0000313" key="2">
    <source>
        <dbReference type="Proteomes" id="UP000664771"/>
    </source>
</evidence>
<reference evidence="1 2" key="1">
    <citation type="submission" date="2021-03" db="EMBL/GenBank/DDBJ databases">
        <title>The complete genome sequence of Acetobacter sacchari TBRC 11175.</title>
        <authorList>
            <person name="Charoenyingcharoen P."/>
            <person name="Yukphan P."/>
        </authorList>
    </citation>
    <scope>NUCLEOTIDE SEQUENCE [LARGE SCALE GENOMIC DNA]</scope>
    <source>
        <strain evidence="1 2">TBRC 11175</strain>
    </source>
</reference>
<accession>A0ABS3LQW3</accession>
<keyword evidence="2" id="KW-1185">Reference proteome</keyword>
<proteinExistence type="predicted"/>
<protein>
    <submittedName>
        <fullName evidence="1">Uncharacterized protein</fullName>
    </submittedName>
</protein>
<organism evidence="1 2">
    <name type="scientific">Acetobacter sacchari</name>
    <dbReference type="NCBI Taxonomy" id="2661687"/>
    <lineage>
        <taxon>Bacteria</taxon>
        <taxon>Pseudomonadati</taxon>
        <taxon>Pseudomonadota</taxon>
        <taxon>Alphaproteobacteria</taxon>
        <taxon>Acetobacterales</taxon>
        <taxon>Acetobacteraceae</taxon>
        <taxon>Acetobacter</taxon>
    </lineage>
</organism>
<evidence type="ECO:0000313" key="1">
    <source>
        <dbReference type="EMBL" id="MBO1358298.1"/>
    </source>
</evidence>